<keyword evidence="3" id="KW-1185">Reference proteome</keyword>
<reference evidence="2 3" key="1">
    <citation type="journal article" date="2011" name="J. Gen. Appl. Microbiol.">
        <title>Draft genome sequencing of the enigmatic yeast Saitoella complicata.</title>
        <authorList>
            <person name="Nishida H."/>
            <person name="Hamamoto M."/>
            <person name="Sugiyama J."/>
        </authorList>
    </citation>
    <scope>NUCLEOTIDE SEQUENCE [LARGE SCALE GENOMIC DNA]</scope>
    <source>
        <strain evidence="2 3">NRRL Y-17804</strain>
    </source>
</reference>
<name>A0A0E9NGG9_SAICN</name>
<reference evidence="2 3" key="3">
    <citation type="journal article" date="2015" name="Genome Announc.">
        <title>Draft Genome Sequence of the Archiascomycetous Yeast Saitoella complicata.</title>
        <authorList>
            <person name="Yamauchi K."/>
            <person name="Kondo S."/>
            <person name="Hamamoto M."/>
            <person name="Takahashi Y."/>
            <person name="Ogura Y."/>
            <person name="Hayashi T."/>
            <person name="Nishida H."/>
        </authorList>
    </citation>
    <scope>NUCLEOTIDE SEQUENCE [LARGE SCALE GENOMIC DNA]</scope>
    <source>
        <strain evidence="2 3">NRRL Y-17804</strain>
    </source>
</reference>
<evidence type="ECO:0000313" key="3">
    <source>
        <dbReference type="Proteomes" id="UP000033140"/>
    </source>
</evidence>
<reference evidence="2 3" key="2">
    <citation type="journal article" date="2014" name="J. Gen. Appl. Microbiol.">
        <title>The early diverging ascomycetous budding yeast Saitoella complicata has three histone deacetylases belonging to the Clr6, Hos2, and Rpd3 lineages.</title>
        <authorList>
            <person name="Nishida H."/>
            <person name="Matsumoto T."/>
            <person name="Kondo S."/>
            <person name="Hamamoto M."/>
            <person name="Yoshikawa H."/>
        </authorList>
    </citation>
    <scope>NUCLEOTIDE SEQUENCE [LARGE SCALE GENOMIC DNA]</scope>
    <source>
        <strain evidence="2 3">NRRL Y-17804</strain>
    </source>
</reference>
<keyword evidence="1" id="KW-0812">Transmembrane</keyword>
<proteinExistence type="predicted"/>
<keyword evidence="1" id="KW-1133">Transmembrane helix</keyword>
<gene>
    <name evidence="2" type="ORF">G7K_2673-t1</name>
</gene>
<comment type="caution">
    <text evidence="2">The sequence shown here is derived from an EMBL/GenBank/DDBJ whole genome shotgun (WGS) entry which is preliminary data.</text>
</comment>
<accession>A0A0E9NGG9</accession>
<dbReference type="Proteomes" id="UP000033140">
    <property type="component" value="Unassembled WGS sequence"/>
</dbReference>
<organism evidence="2 3">
    <name type="scientific">Saitoella complicata (strain BCRC 22490 / CBS 7301 / JCM 7358 / NBRC 10748 / NRRL Y-17804)</name>
    <dbReference type="NCBI Taxonomy" id="698492"/>
    <lineage>
        <taxon>Eukaryota</taxon>
        <taxon>Fungi</taxon>
        <taxon>Dikarya</taxon>
        <taxon>Ascomycota</taxon>
        <taxon>Taphrinomycotina</taxon>
        <taxon>Taphrinomycotina incertae sedis</taxon>
        <taxon>Saitoella</taxon>
    </lineage>
</organism>
<sequence length="217" mass="23123">MEAGALSVFHALKYPNTRSYAIIITPSRRHSTRLLRVRVALGVTVASSSTSLLIVAVILSSVVLLLRNGLGQAQPPGLLVDLSLGVLSLQLSDDLLPALVTVLPNGLLQRLGALRSPLRGGGVRLAVGLPLPGLHGVGQLVLSPAELRDEVGGSKGLHGGALHQGGQVLVVRRVHREGCRTKVKSAQDIWQRSLTSSLDSKTVSHDYRWLSLQKLLF</sequence>
<keyword evidence="1" id="KW-0472">Membrane</keyword>
<evidence type="ECO:0000313" key="2">
    <source>
        <dbReference type="EMBL" id="GAO48500.1"/>
    </source>
</evidence>
<evidence type="ECO:0000256" key="1">
    <source>
        <dbReference type="SAM" id="Phobius"/>
    </source>
</evidence>
<protein>
    <submittedName>
        <fullName evidence="2">Uncharacterized protein</fullName>
    </submittedName>
</protein>
<feature type="transmembrane region" description="Helical" evidence="1">
    <location>
        <begin position="39"/>
        <end position="66"/>
    </location>
</feature>
<dbReference type="AlphaFoldDB" id="A0A0E9NGG9"/>
<dbReference type="EMBL" id="BACD03000015">
    <property type="protein sequence ID" value="GAO48500.1"/>
    <property type="molecule type" value="Genomic_DNA"/>
</dbReference>